<dbReference type="Pfam" id="PF13426">
    <property type="entry name" value="PAS_9"/>
    <property type="match status" value="1"/>
</dbReference>
<dbReference type="Proteomes" id="UP000019483">
    <property type="component" value="Unassembled WGS sequence"/>
</dbReference>
<dbReference type="Pfam" id="PF02518">
    <property type="entry name" value="HATPase_c"/>
    <property type="match status" value="1"/>
</dbReference>
<feature type="domain" description="PAS" evidence="8">
    <location>
        <begin position="50"/>
        <end position="124"/>
    </location>
</feature>
<dbReference type="Gene3D" id="3.30.450.20">
    <property type="entry name" value="PAS domain"/>
    <property type="match status" value="1"/>
</dbReference>
<keyword evidence="5" id="KW-0418">Kinase</keyword>
<evidence type="ECO:0000256" key="3">
    <source>
        <dbReference type="ARBA" id="ARBA00022553"/>
    </source>
</evidence>
<evidence type="ECO:0000313" key="11">
    <source>
        <dbReference type="Proteomes" id="UP000019483"/>
    </source>
</evidence>
<accession>W9DX78</accession>
<feature type="domain" description="PAC" evidence="9">
    <location>
        <begin position="124"/>
        <end position="176"/>
    </location>
</feature>
<dbReference type="SUPFAM" id="SSF55785">
    <property type="entry name" value="PYP-like sensor domain (PAS domain)"/>
    <property type="match status" value="1"/>
</dbReference>
<dbReference type="GO" id="GO:0004673">
    <property type="term" value="F:protein histidine kinase activity"/>
    <property type="evidence" value="ECO:0007669"/>
    <property type="project" value="UniProtKB-EC"/>
</dbReference>
<feature type="domain" description="Histidine kinase" evidence="7">
    <location>
        <begin position="187"/>
        <end position="379"/>
    </location>
</feature>
<evidence type="ECO:0000256" key="6">
    <source>
        <dbReference type="SAM" id="Coils"/>
    </source>
</evidence>
<dbReference type="SUPFAM" id="SSF55874">
    <property type="entry name" value="ATPase domain of HSP90 chaperone/DNA topoisomerase II/histidine kinase"/>
    <property type="match status" value="1"/>
</dbReference>
<dbReference type="Gene3D" id="3.30.565.10">
    <property type="entry name" value="Histidine kinase-like ATPase, C-terminal domain"/>
    <property type="match status" value="1"/>
</dbReference>
<dbReference type="STRING" id="1090322.MettiDRAFT_1755"/>
<keyword evidence="3" id="KW-0597">Phosphoprotein</keyword>
<sequence>MIHSEEDVEMNDLRQKIIGLTETSHRKSYYPQLKEQINELSIAMDALQESENKYRTLVENVNIGIIRTEPWEGGRIIQANPALCKMLGFENEDELLNYPVEGIYLHPEDRAELMDKLKQLGKIKDHKIKFKVRDGSTILCSLTLSAQYDSDGNIKFVDGVAEDITEKEQKAEALRQANNKLNLLSSITRHDIVNQVMVLEGYLLLLAEKVKDPEQLELIQRMKGNIRSIDKHIMFTKDYQEIGIHAPEWVNLRAALKDAMVSLDNSLVDIHIESGSYMIFTDPMVRKVFYNLGNNVVKHSRAEHLYITTDEQDDQLLVVFQDDGIGIEDKKRLFKKGSSSSGYGLFLSKEILSITGIGIREIGASGEGARFEIIFPQGQYKSVQ</sequence>
<dbReference type="InterPro" id="IPR000700">
    <property type="entry name" value="PAS-assoc_C"/>
</dbReference>
<keyword evidence="4" id="KW-0808">Transferase</keyword>
<dbReference type="InterPro" id="IPR004358">
    <property type="entry name" value="Sig_transdc_His_kin-like_C"/>
</dbReference>
<evidence type="ECO:0000313" key="10">
    <source>
        <dbReference type="EMBL" id="ETA68297.1"/>
    </source>
</evidence>
<evidence type="ECO:0000256" key="2">
    <source>
        <dbReference type="ARBA" id="ARBA00012438"/>
    </source>
</evidence>
<dbReference type="InterPro" id="IPR036890">
    <property type="entry name" value="HATPase_C_sf"/>
</dbReference>
<reference evidence="10 11" key="1">
    <citation type="submission" date="2013-08" db="EMBL/GenBank/DDBJ databases">
        <authorList>
            <consortium name="DOE Joint Genome Institute"/>
            <person name="Eisen J."/>
            <person name="Huntemann M."/>
            <person name="Han J."/>
            <person name="Chen A."/>
            <person name="Kyrpides N."/>
            <person name="Mavromatis K."/>
            <person name="Markowitz V."/>
            <person name="Palaniappan K."/>
            <person name="Ivanova N."/>
            <person name="Schaumberg A."/>
            <person name="Pati A."/>
            <person name="Liolios K."/>
            <person name="Nordberg H.P."/>
            <person name="Cantor M.N."/>
            <person name="Hua S.X."/>
            <person name="Woyke T."/>
        </authorList>
    </citation>
    <scope>NUCLEOTIDE SEQUENCE [LARGE SCALE GENOMIC DNA]</scope>
    <source>
        <strain evidence="10 11">DSM 2278</strain>
    </source>
</reference>
<dbReference type="AlphaFoldDB" id="W9DX78"/>
<dbReference type="CDD" id="cd00130">
    <property type="entry name" value="PAS"/>
    <property type="match status" value="1"/>
</dbReference>
<dbReference type="PROSITE" id="PS50112">
    <property type="entry name" value="PAS"/>
    <property type="match status" value="1"/>
</dbReference>
<dbReference type="PRINTS" id="PR00344">
    <property type="entry name" value="BCTRLSENSOR"/>
</dbReference>
<protein>
    <recommendedName>
        <fullName evidence="2">histidine kinase</fullName>
        <ecNumber evidence="2">2.7.13.3</ecNumber>
    </recommendedName>
</protein>
<evidence type="ECO:0000256" key="1">
    <source>
        <dbReference type="ARBA" id="ARBA00000085"/>
    </source>
</evidence>
<dbReference type="InterPro" id="IPR035965">
    <property type="entry name" value="PAS-like_dom_sf"/>
</dbReference>
<dbReference type="RefSeq" id="WP_023845432.1">
    <property type="nucleotide sequence ID" value="NZ_AZAJ01000001.1"/>
</dbReference>
<dbReference type="PROSITE" id="PS50113">
    <property type="entry name" value="PAC"/>
    <property type="match status" value="1"/>
</dbReference>
<dbReference type="PROSITE" id="PS50109">
    <property type="entry name" value="HIS_KIN"/>
    <property type="match status" value="1"/>
</dbReference>
<comment type="caution">
    <text evidence="10">The sequence shown here is derived from an EMBL/GenBank/DDBJ whole genome shotgun (WGS) entry which is preliminary data.</text>
</comment>
<feature type="coiled-coil region" evidence="6">
    <location>
        <begin position="157"/>
        <end position="184"/>
    </location>
</feature>
<dbReference type="OrthoDB" id="125481at2157"/>
<evidence type="ECO:0000256" key="4">
    <source>
        <dbReference type="ARBA" id="ARBA00022679"/>
    </source>
</evidence>
<gene>
    <name evidence="10" type="ORF">MettiDRAFT_1755</name>
</gene>
<dbReference type="SMART" id="SM00387">
    <property type="entry name" value="HATPase_c"/>
    <property type="match status" value="1"/>
</dbReference>
<evidence type="ECO:0000259" key="8">
    <source>
        <dbReference type="PROSITE" id="PS50112"/>
    </source>
</evidence>
<dbReference type="NCBIfam" id="TIGR00229">
    <property type="entry name" value="sensory_box"/>
    <property type="match status" value="1"/>
</dbReference>
<dbReference type="EMBL" id="AZAJ01000001">
    <property type="protein sequence ID" value="ETA68297.1"/>
    <property type="molecule type" value="Genomic_DNA"/>
</dbReference>
<dbReference type="InterPro" id="IPR003594">
    <property type="entry name" value="HATPase_dom"/>
</dbReference>
<name>W9DX78_METTI</name>
<dbReference type="SMART" id="SM00091">
    <property type="entry name" value="PAS"/>
    <property type="match status" value="1"/>
</dbReference>
<keyword evidence="11" id="KW-1185">Reference proteome</keyword>
<evidence type="ECO:0000256" key="5">
    <source>
        <dbReference type="ARBA" id="ARBA00022777"/>
    </source>
</evidence>
<dbReference type="InterPro" id="IPR005467">
    <property type="entry name" value="His_kinase_dom"/>
</dbReference>
<keyword evidence="6" id="KW-0175">Coiled coil</keyword>
<dbReference type="PANTHER" id="PTHR43304:SF1">
    <property type="entry name" value="PAC DOMAIN-CONTAINING PROTEIN"/>
    <property type="match status" value="1"/>
</dbReference>
<dbReference type="InterPro" id="IPR000014">
    <property type="entry name" value="PAS"/>
</dbReference>
<proteinExistence type="predicted"/>
<organism evidence="10 11">
    <name type="scientific">Methanolobus tindarius DSM 2278</name>
    <dbReference type="NCBI Taxonomy" id="1090322"/>
    <lineage>
        <taxon>Archaea</taxon>
        <taxon>Methanobacteriati</taxon>
        <taxon>Methanobacteriota</taxon>
        <taxon>Stenosarchaea group</taxon>
        <taxon>Methanomicrobia</taxon>
        <taxon>Methanosarcinales</taxon>
        <taxon>Methanosarcinaceae</taxon>
        <taxon>Methanolobus</taxon>
    </lineage>
</organism>
<dbReference type="InterPro" id="IPR052162">
    <property type="entry name" value="Sensor_kinase/Photoreceptor"/>
</dbReference>
<evidence type="ECO:0000259" key="9">
    <source>
        <dbReference type="PROSITE" id="PS50113"/>
    </source>
</evidence>
<comment type="catalytic activity">
    <reaction evidence="1">
        <text>ATP + protein L-histidine = ADP + protein N-phospho-L-histidine.</text>
        <dbReference type="EC" id="2.7.13.3"/>
    </reaction>
</comment>
<dbReference type="PANTHER" id="PTHR43304">
    <property type="entry name" value="PHYTOCHROME-LIKE PROTEIN CPH1"/>
    <property type="match status" value="1"/>
</dbReference>
<dbReference type="EC" id="2.7.13.3" evidence="2"/>
<evidence type="ECO:0000259" key="7">
    <source>
        <dbReference type="PROSITE" id="PS50109"/>
    </source>
</evidence>